<keyword evidence="2" id="KW-0560">Oxidoreductase</keyword>
<dbReference type="AlphaFoldDB" id="A0A1H3XF80"/>
<keyword evidence="6" id="KW-1185">Reference proteome</keyword>
<dbReference type="GO" id="GO:0000287">
    <property type="term" value="F:magnesium ion binding"/>
    <property type="evidence" value="ECO:0007669"/>
    <property type="project" value="UniProtKB-ARBA"/>
</dbReference>
<dbReference type="InterPro" id="IPR009014">
    <property type="entry name" value="Transketo_C/PFOR_II"/>
</dbReference>
<keyword evidence="5" id="KW-0670">Pyruvate</keyword>
<dbReference type="PANTHER" id="PTHR43257:SF2">
    <property type="entry name" value="PYRUVATE DEHYDROGENASE E1 COMPONENT SUBUNIT BETA"/>
    <property type="match status" value="1"/>
</dbReference>
<accession>A0A1H3XF80</accession>
<protein>
    <submittedName>
        <fullName evidence="5">Pyruvate dehydrogenase E1 component beta subunit</fullName>
    </submittedName>
</protein>
<dbReference type="Gene3D" id="3.40.50.920">
    <property type="match status" value="1"/>
</dbReference>
<dbReference type="SUPFAM" id="SSF52922">
    <property type="entry name" value="TK C-terminal domain-like"/>
    <property type="match status" value="1"/>
</dbReference>
<gene>
    <name evidence="5" type="ORF">SAMN02910418_00682</name>
</gene>
<evidence type="ECO:0000256" key="2">
    <source>
        <dbReference type="ARBA" id="ARBA00023002"/>
    </source>
</evidence>
<dbReference type="CDD" id="cd07036">
    <property type="entry name" value="TPP_PYR_E1-PDHc-beta_like"/>
    <property type="match status" value="1"/>
</dbReference>
<keyword evidence="3" id="KW-0786">Thiamine pyrophosphate</keyword>
<dbReference type="GO" id="GO:0016491">
    <property type="term" value="F:oxidoreductase activity"/>
    <property type="evidence" value="ECO:0007669"/>
    <property type="project" value="UniProtKB-KW"/>
</dbReference>
<organism evidence="5 6">
    <name type="scientific">Bowdeniella nasicola</name>
    <dbReference type="NCBI Taxonomy" id="208480"/>
    <lineage>
        <taxon>Bacteria</taxon>
        <taxon>Bacillati</taxon>
        <taxon>Actinomycetota</taxon>
        <taxon>Actinomycetes</taxon>
        <taxon>Actinomycetales</taxon>
        <taxon>Actinomycetaceae</taxon>
        <taxon>Bowdeniella</taxon>
    </lineage>
</organism>
<comment type="cofactor">
    <cofactor evidence="1">
        <name>thiamine diphosphate</name>
        <dbReference type="ChEBI" id="CHEBI:58937"/>
    </cofactor>
</comment>
<dbReference type="RefSeq" id="WP_092562060.1">
    <property type="nucleotide sequence ID" value="NZ_FNQV01000003.1"/>
</dbReference>
<evidence type="ECO:0000259" key="4">
    <source>
        <dbReference type="SMART" id="SM00861"/>
    </source>
</evidence>
<evidence type="ECO:0000313" key="6">
    <source>
        <dbReference type="Proteomes" id="UP000199288"/>
    </source>
</evidence>
<dbReference type="Pfam" id="PF02779">
    <property type="entry name" value="Transket_pyr"/>
    <property type="match status" value="1"/>
</dbReference>
<name>A0A1H3XF80_9ACTO</name>
<dbReference type="FunFam" id="3.40.50.970:FF:000001">
    <property type="entry name" value="Pyruvate dehydrogenase E1 beta subunit"/>
    <property type="match status" value="1"/>
</dbReference>
<dbReference type="OrthoDB" id="9766715at2"/>
<reference evidence="6" key="1">
    <citation type="submission" date="2016-10" db="EMBL/GenBank/DDBJ databases">
        <authorList>
            <person name="Varghese N."/>
            <person name="Submissions S."/>
        </authorList>
    </citation>
    <scope>NUCLEOTIDE SEQUENCE [LARGE SCALE GENOMIC DNA]</scope>
    <source>
        <strain evidence="6">KPR-1</strain>
    </source>
</reference>
<dbReference type="FunFam" id="3.40.50.920:FF:000001">
    <property type="entry name" value="Pyruvate dehydrogenase E1 beta subunit"/>
    <property type="match status" value="1"/>
</dbReference>
<dbReference type="Pfam" id="PF02780">
    <property type="entry name" value="Transketolase_C"/>
    <property type="match status" value="1"/>
</dbReference>
<evidence type="ECO:0000313" key="5">
    <source>
        <dbReference type="EMBL" id="SDZ97208.1"/>
    </source>
</evidence>
<evidence type="ECO:0000256" key="3">
    <source>
        <dbReference type="ARBA" id="ARBA00023052"/>
    </source>
</evidence>
<evidence type="ECO:0000256" key="1">
    <source>
        <dbReference type="ARBA" id="ARBA00001964"/>
    </source>
</evidence>
<dbReference type="SMART" id="SM00861">
    <property type="entry name" value="Transket_pyr"/>
    <property type="match status" value="1"/>
</dbReference>
<dbReference type="Gene3D" id="3.40.50.970">
    <property type="match status" value="1"/>
</dbReference>
<dbReference type="PANTHER" id="PTHR43257">
    <property type="entry name" value="PYRUVATE DEHYDROGENASE E1 COMPONENT BETA SUBUNIT"/>
    <property type="match status" value="1"/>
</dbReference>
<dbReference type="InterPro" id="IPR033248">
    <property type="entry name" value="Transketolase_C"/>
</dbReference>
<dbReference type="Proteomes" id="UP000199288">
    <property type="component" value="Unassembled WGS sequence"/>
</dbReference>
<dbReference type="InterPro" id="IPR029061">
    <property type="entry name" value="THDP-binding"/>
</dbReference>
<sequence>MSEMTLAQAVTSGLDTMLGRDDTTMIFGEDVGKNGGVFRITDGLQAKYGTDRVFDTPLAESGILAMSIGLADQGMRPLPEIQFSSFILQGMDAVVAHIARYRYRYAGKRNLPITIRTPFGGGVHTPELHSDSYEGLLAQIPGLRVVIPSSAYDAKGLLIASIESNDPVVFLEHLKLYRTVKGEVPEDYYTVDLDKAAVRREGSDISIIGYGLMVVEAEKAADELAKDGINAEVIDLRTVAPVDFETLVASVTKTHRALVVQEAQHIAGVGGYVASEIAQRCFMQLDAPVARVSGPDTTYPFGAAESVWLPGAKDIYAAAKATFEF</sequence>
<proteinExistence type="predicted"/>
<dbReference type="InterPro" id="IPR005475">
    <property type="entry name" value="Transketolase-like_Pyr-bd"/>
</dbReference>
<feature type="domain" description="Transketolase-like pyrimidine-binding" evidence="4">
    <location>
        <begin position="4"/>
        <end position="179"/>
    </location>
</feature>
<dbReference type="SUPFAM" id="SSF52518">
    <property type="entry name" value="Thiamin diphosphate-binding fold (THDP-binding)"/>
    <property type="match status" value="1"/>
</dbReference>
<dbReference type="EMBL" id="FNQV01000003">
    <property type="protein sequence ID" value="SDZ97208.1"/>
    <property type="molecule type" value="Genomic_DNA"/>
</dbReference>